<dbReference type="AlphaFoldDB" id="A9WN60"/>
<gene>
    <name evidence="2" type="ordered locus">RSal33209_1253</name>
</gene>
<feature type="transmembrane region" description="Helical" evidence="1">
    <location>
        <begin position="68"/>
        <end position="92"/>
    </location>
</feature>
<reference evidence="3" key="1">
    <citation type="journal article" date="2008" name="J. Bacteriol.">
        <title>Genome sequence of the fish pathogen Renibacterium salmoninarum suggests reductive evolution away from an environmental Arthrobacter ancestor.</title>
        <authorList>
            <person name="Wiens G.D."/>
            <person name="Rockey D.D."/>
            <person name="Wu Z."/>
            <person name="Chang J."/>
            <person name="Levy R."/>
            <person name="Crane S."/>
            <person name="Chen D.S."/>
            <person name="Capri G.R."/>
            <person name="Burnett J.R."/>
            <person name="Sudheesh P.S."/>
            <person name="Schipma M.J."/>
            <person name="Burd H."/>
            <person name="Bhattacharyya A."/>
            <person name="Rhodes L.D."/>
            <person name="Kaul R."/>
            <person name="Strom M.S."/>
        </authorList>
    </citation>
    <scope>NUCLEOTIDE SEQUENCE [LARGE SCALE GENOMIC DNA]</scope>
    <source>
        <strain evidence="3">ATCC 33209 / DSM 20767 / JCM 11484 / NBRC 15589 / NCIMB 2235</strain>
    </source>
</reference>
<dbReference type="KEGG" id="rsa:RSal33209_1253"/>
<keyword evidence="3" id="KW-1185">Reference proteome</keyword>
<dbReference type="Pfam" id="PF19609">
    <property type="entry name" value="DUF6114"/>
    <property type="match status" value="1"/>
</dbReference>
<organism evidence="2 3">
    <name type="scientific">Renibacterium salmoninarum (strain ATCC 33209 / DSM 20767 / JCM 11484 / NBRC 15589 / NCIMB 2235)</name>
    <dbReference type="NCBI Taxonomy" id="288705"/>
    <lineage>
        <taxon>Bacteria</taxon>
        <taxon>Bacillati</taxon>
        <taxon>Actinomycetota</taxon>
        <taxon>Actinomycetes</taxon>
        <taxon>Micrococcales</taxon>
        <taxon>Micrococcaceae</taxon>
        <taxon>Renibacterium</taxon>
    </lineage>
</organism>
<dbReference type="STRING" id="288705.RSal33209_1253"/>
<feature type="transmembrane region" description="Helical" evidence="1">
    <location>
        <begin position="43"/>
        <end position="62"/>
    </location>
</feature>
<proteinExistence type="predicted"/>
<accession>A9WN60</accession>
<dbReference type="InterPro" id="IPR046096">
    <property type="entry name" value="DUF6114"/>
</dbReference>
<dbReference type="Proteomes" id="UP000002007">
    <property type="component" value="Chromosome"/>
</dbReference>
<evidence type="ECO:0000256" key="1">
    <source>
        <dbReference type="SAM" id="Phobius"/>
    </source>
</evidence>
<dbReference type="eggNOG" id="COG3247">
    <property type="taxonomic scope" value="Bacteria"/>
</dbReference>
<name>A9WN60_RENSM</name>
<keyword evidence="1" id="KW-0472">Membrane</keyword>
<evidence type="ECO:0000313" key="3">
    <source>
        <dbReference type="Proteomes" id="UP000002007"/>
    </source>
</evidence>
<evidence type="ECO:0008006" key="4">
    <source>
        <dbReference type="Google" id="ProtNLM"/>
    </source>
</evidence>
<dbReference type="EMBL" id="CP000910">
    <property type="protein sequence ID" value="ABY22990.1"/>
    <property type="molecule type" value="Genomic_DNA"/>
</dbReference>
<evidence type="ECO:0000313" key="2">
    <source>
        <dbReference type="EMBL" id="ABY22990.1"/>
    </source>
</evidence>
<protein>
    <recommendedName>
        <fullName evidence="4">Integral membrane protein</fullName>
    </recommendedName>
</protein>
<feature type="transmembrane region" description="Helical" evidence="1">
    <location>
        <begin position="99"/>
        <end position="115"/>
    </location>
</feature>
<dbReference type="HOGENOM" id="CLU_098964_2_0_11"/>
<keyword evidence="1" id="KW-0812">Transmembrane</keyword>
<keyword evidence="1" id="KW-1133">Transmembrane helix</keyword>
<sequence length="180" mass="19589">MPMSSMSSKVRDARSQVSEWFDRVLPFPGLRHGFRKWRRSRPFWGGIFLLISGAIIIAIPLAPLPIMLAVGIASISGVSLGFIIGIAGLFMWFAPQQRMFIAIVAAVCAIISFVTSNLGGFGFGMIFGLIGASMCFGWQPGANTPEGRRQSARRRASTAFRRSAKPIPAAEIADRVDIED</sequence>